<sequence>MLTEIWNQILIYPITNLFLFFHKIFGSFGLSIVGVTVVSRLLLWPVMVSSIKTAKIQKELLPELNKLKEKFKDDKRKLAEAQGQFYKDKGINPASGCLTQILQLVFIIALYSVLRLVLNANTPEAIEKINTALYSSWLHISGAINTRFLYFDLTKPDPYYILPVLSGLAQFAYSKLMNAPLKKEAELAEKTVAKTDDISYNMQQQMLYTMPVMTVIIGLKLPAGLTFYWFLSTLMSLFQHLLIVRGAKKDG</sequence>
<feature type="transmembrane region" description="Helical" evidence="10">
    <location>
        <begin position="207"/>
        <end position="231"/>
    </location>
</feature>
<evidence type="ECO:0000256" key="6">
    <source>
        <dbReference type="ARBA" id="ARBA00022989"/>
    </source>
</evidence>
<evidence type="ECO:0000256" key="4">
    <source>
        <dbReference type="ARBA" id="ARBA00022692"/>
    </source>
</evidence>
<dbReference type="EMBL" id="PEYV01000035">
    <property type="protein sequence ID" value="PIS21534.1"/>
    <property type="molecule type" value="Genomic_DNA"/>
</dbReference>
<protein>
    <recommendedName>
        <fullName evidence="11">Membrane insertase YidC/Oxa/ALB C-terminal domain-containing protein</fullName>
    </recommendedName>
</protein>
<dbReference type="NCBIfam" id="TIGR03592">
    <property type="entry name" value="yidC_oxa1_cterm"/>
    <property type="match status" value="1"/>
</dbReference>
<dbReference type="GO" id="GO:0051205">
    <property type="term" value="P:protein insertion into membrane"/>
    <property type="evidence" value="ECO:0007669"/>
    <property type="project" value="TreeGrafter"/>
</dbReference>
<dbReference type="AlphaFoldDB" id="A0A2H0X9E3"/>
<reference evidence="13" key="1">
    <citation type="submission" date="2017-09" db="EMBL/GenBank/DDBJ databases">
        <title>Depth-based differentiation of microbial function through sediment-hosted aquifers and enrichment of novel symbionts in the deep terrestrial subsurface.</title>
        <authorList>
            <person name="Probst A.J."/>
            <person name="Ladd B."/>
            <person name="Jarett J.K."/>
            <person name="Geller-Mcgrath D.E."/>
            <person name="Sieber C.M.K."/>
            <person name="Emerson J.B."/>
            <person name="Anantharaman K."/>
            <person name="Thomas B.C."/>
            <person name="Malmstrom R."/>
            <person name="Stieglmeier M."/>
            <person name="Klingl A."/>
            <person name="Woyke T."/>
            <person name="Ryan C.M."/>
            <person name="Banfield J.F."/>
        </authorList>
    </citation>
    <scope>NUCLEOTIDE SEQUENCE [LARGE SCALE GENOMIC DNA]</scope>
</reference>
<keyword evidence="7 10" id="KW-0472">Membrane</keyword>
<evidence type="ECO:0000256" key="5">
    <source>
        <dbReference type="ARBA" id="ARBA00022927"/>
    </source>
</evidence>
<feature type="domain" description="Membrane insertase YidC/Oxa/ALB C-terminal" evidence="11">
    <location>
        <begin position="28"/>
        <end position="244"/>
    </location>
</feature>
<dbReference type="GO" id="GO:0005886">
    <property type="term" value="C:plasma membrane"/>
    <property type="evidence" value="ECO:0007669"/>
    <property type="project" value="UniProtKB-SubCell"/>
</dbReference>
<feature type="transmembrane region" description="Helical" evidence="10">
    <location>
        <begin position="20"/>
        <end position="43"/>
    </location>
</feature>
<evidence type="ECO:0000256" key="2">
    <source>
        <dbReference type="ARBA" id="ARBA00022448"/>
    </source>
</evidence>
<dbReference type="CDD" id="cd20070">
    <property type="entry name" value="5TM_YidC_Alb3"/>
    <property type="match status" value="1"/>
</dbReference>
<dbReference type="InterPro" id="IPR001708">
    <property type="entry name" value="YidC/ALB3/OXA1/COX18"/>
</dbReference>
<evidence type="ECO:0000313" key="13">
    <source>
        <dbReference type="Proteomes" id="UP000231098"/>
    </source>
</evidence>
<dbReference type="PRINTS" id="PR01900">
    <property type="entry name" value="YIDCPROTEIN"/>
</dbReference>
<dbReference type="InterPro" id="IPR047196">
    <property type="entry name" value="YidC_ALB_C"/>
</dbReference>
<gene>
    <name evidence="12" type="ORF">COT51_02200</name>
</gene>
<comment type="subcellular location">
    <subcellularLocation>
        <location evidence="1">Cell membrane</location>
        <topology evidence="1">Multi-pass membrane protein</topology>
    </subcellularLocation>
    <subcellularLocation>
        <location evidence="9">Membrane</location>
        <topology evidence="9">Multi-pass membrane protein</topology>
    </subcellularLocation>
</comment>
<dbReference type="PANTHER" id="PTHR12428">
    <property type="entry name" value="OXA1"/>
    <property type="match status" value="1"/>
</dbReference>
<proteinExistence type="inferred from homology"/>
<keyword evidence="4 9" id="KW-0812">Transmembrane</keyword>
<organism evidence="12 13">
    <name type="scientific">candidate division WWE3 bacterium CG08_land_8_20_14_0_20_41_15</name>
    <dbReference type="NCBI Taxonomy" id="1975086"/>
    <lineage>
        <taxon>Bacteria</taxon>
        <taxon>Katanobacteria</taxon>
    </lineage>
</organism>
<name>A0A2H0X9E3_UNCKA</name>
<feature type="transmembrane region" description="Helical" evidence="10">
    <location>
        <begin position="94"/>
        <end position="114"/>
    </location>
</feature>
<accession>A0A2H0X9E3</accession>
<dbReference type="GO" id="GO:0032977">
    <property type="term" value="F:membrane insertase activity"/>
    <property type="evidence" value="ECO:0007669"/>
    <property type="project" value="InterPro"/>
</dbReference>
<keyword evidence="2" id="KW-0813">Transport</keyword>
<keyword evidence="8" id="KW-0143">Chaperone</keyword>
<evidence type="ECO:0000256" key="9">
    <source>
        <dbReference type="RuleBase" id="RU003945"/>
    </source>
</evidence>
<keyword evidence="5" id="KW-0653">Protein transport</keyword>
<comment type="similarity">
    <text evidence="9">Belongs to the OXA1/ALB3/YidC family.</text>
</comment>
<evidence type="ECO:0000256" key="1">
    <source>
        <dbReference type="ARBA" id="ARBA00004651"/>
    </source>
</evidence>
<keyword evidence="6 10" id="KW-1133">Transmembrane helix</keyword>
<evidence type="ECO:0000256" key="10">
    <source>
        <dbReference type="SAM" id="Phobius"/>
    </source>
</evidence>
<dbReference type="PANTHER" id="PTHR12428:SF65">
    <property type="entry name" value="CYTOCHROME C OXIDASE ASSEMBLY PROTEIN COX18, MITOCHONDRIAL"/>
    <property type="match status" value="1"/>
</dbReference>
<evidence type="ECO:0000256" key="8">
    <source>
        <dbReference type="ARBA" id="ARBA00023186"/>
    </source>
</evidence>
<comment type="caution">
    <text evidence="12">The sequence shown here is derived from an EMBL/GenBank/DDBJ whole genome shotgun (WGS) entry which is preliminary data.</text>
</comment>
<evidence type="ECO:0000259" key="11">
    <source>
        <dbReference type="Pfam" id="PF02096"/>
    </source>
</evidence>
<dbReference type="GO" id="GO:0015031">
    <property type="term" value="P:protein transport"/>
    <property type="evidence" value="ECO:0007669"/>
    <property type="project" value="UniProtKB-KW"/>
</dbReference>
<evidence type="ECO:0000313" key="12">
    <source>
        <dbReference type="EMBL" id="PIS21534.1"/>
    </source>
</evidence>
<dbReference type="InterPro" id="IPR028055">
    <property type="entry name" value="YidC/Oxa/ALB_C"/>
</dbReference>
<evidence type="ECO:0000256" key="3">
    <source>
        <dbReference type="ARBA" id="ARBA00022475"/>
    </source>
</evidence>
<dbReference type="Proteomes" id="UP000231098">
    <property type="component" value="Unassembled WGS sequence"/>
</dbReference>
<keyword evidence="3" id="KW-1003">Cell membrane</keyword>
<dbReference type="Pfam" id="PF02096">
    <property type="entry name" value="60KD_IMP"/>
    <property type="match status" value="1"/>
</dbReference>
<evidence type="ECO:0000256" key="7">
    <source>
        <dbReference type="ARBA" id="ARBA00023136"/>
    </source>
</evidence>